<accession>A0A085LXN6</accession>
<sequence length="144" mass="16181">MSCLILSSSLVIKRANRSNRTAGYGFGYVADNSSDIPMEQTNRSKRNDVNLSSSLSGSIIALNQSATRNCRQYAAQYLSYVSISAPQNPTMPFCSNGMKMFSNEHEDRQIENTPQYMPHPDKKNKSQDNYENFRKKVESATNGH</sequence>
<organism evidence="2 3">
    <name type="scientific">Trichuris suis</name>
    <name type="common">pig whipworm</name>
    <dbReference type="NCBI Taxonomy" id="68888"/>
    <lineage>
        <taxon>Eukaryota</taxon>
        <taxon>Metazoa</taxon>
        <taxon>Ecdysozoa</taxon>
        <taxon>Nematoda</taxon>
        <taxon>Enoplea</taxon>
        <taxon>Dorylaimia</taxon>
        <taxon>Trichinellida</taxon>
        <taxon>Trichuridae</taxon>
        <taxon>Trichuris</taxon>
    </lineage>
</organism>
<dbReference type="Proteomes" id="UP000030764">
    <property type="component" value="Unassembled WGS sequence"/>
</dbReference>
<dbReference type="AlphaFoldDB" id="A0A085LXN6"/>
<reference evidence="2 3" key="1">
    <citation type="journal article" date="2014" name="Nat. Genet.">
        <title>Genome and transcriptome of the porcine whipworm Trichuris suis.</title>
        <authorList>
            <person name="Jex A.R."/>
            <person name="Nejsum P."/>
            <person name="Schwarz E.M."/>
            <person name="Hu L."/>
            <person name="Young N.D."/>
            <person name="Hall R.S."/>
            <person name="Korhonen P.K."/>
            <person name="Liao S."/>
            <person name="Thamsborg S."/>
            <person name="Xia J."/>
            <person name="Xu P."/>
            <person name="Wang S."/>
            <person name="Scheerlinck J.P."/>
            <person name="Hofmann A."/>
            <person name="Sternberg P.W."/>
            <person name="Wang J."/>
            <person name="Gasser R.B."/>
        </authorList>
    </citation>
    <scope>NUCLEOTIDE SEQUENCE [LARGE SCALE GENOMIC DNA]</scope>
    <source>
        <strain evidence="2">DCEP-RM93M</strain>
    </source>
</reference>
<name>A0A085LXN6_9BILA</name>
<protein>
    <submittedName>
        <fullName evidence="2">Uncharacterized protein</fullName>
    </submittedName>
</protein>
<evidence type="ECO:0000313" key="2">
    <source>
        <dbReference type="EMBL" id="KFD49732.1"/>
    </source>
</evidence>
<evidence type="ECO:0000313" key="3">
    <source>
        <dbReference type="Proteomes" id="UP000030764"/>
    </source>
</evidence>
<feature type="compositionally biased region" description="Basic and acidic residues" evidence="1">
    <location>
        <begin position="119"/>
        <end position="138"/>
    </location>
</feature>
<feature type="region of interest" description="Disordered" evidence="1">
    <location>
        <begin position="104"/>
        <end position="144"/>
    </location>
</feature>
<proteinExistence type="predicted"/>
<gene>
    <name evidence="2" type="ORF">M513_09429</name>
</gene>
<keyword evidence="3" id="KW-1185">Reference proteome</keyword>
<evidence type="ECO:0000256" key="1">
    <source>
        <dbReference type="SAM" id="MobiDB-lite"/>
    </source>
</evidence>
<dbReference type="EMBL" id="KL363265">
    <property type="protein sequence ID" value="KFD49732.1"/>
    <property type="molecule type" value="Genomic_DNA"/>
</dbReference>